<dbReference type="GO" id="GO:0006103">
    <property type="term" value="P:2-oxoglutarate metabolic process"/>
    <property type="evidence" value="ECO:0007669"/>
    <property type="project" value="TreeGrafter"/>
</dbReference>
<evidence type="ECO:0000313" key="14">
    <source>
        <dbReference type="EMBL" id="VAX02212.1"/>
    </source>
</evidence>
<proteinExistence type="inferred from homology"/>
<dbReference type="InterPro" id="IPR036188">
    <property type="entry name" value="FAD/NAD-bd_sf"/>
</dbReference>
<evidence type="ECO:0000256" key="10">
    <source>
        <dbReference type="ARBA" id="ARBA00023157"/>
    </source>
</evidence>
<dbReference type="InterPro" id="IPR012999">
    <property type="entry name" value="Pyr_OxRdtase_I_AS"/>
</dbReference>
<comment type="similarity">
    <text evidence="3">Belongs to the class-I pyridine nucleotide-disulfide oxidoreductase family.</text>
</comment>
<gene>
    <name evidence="14" type="ORF">MNBD_GAMMA20-982</name>
</gene>
<dbReference type="InterPro" id="IPR001100">
    <property type="entry name" value="Pyr_nuc-diS_OxRdtase"/>
</dbReference>
<name>A0A3B1AEH7_9ZZZZ</name>
<reference evidence="14" key="1">
    <citation type="submission" date="2018-06" db="EMBL/GenBank/DDBJ databases">
        <authorList>
            <person name="Zhirakovskaya E."/>
        </authorList>
    </citation>
    <scope>NUCLEOTIDE SEQUENCE</scope>
</reference>
<dbReference type="PANTHER" id="PTHR22912:SF224">
    <property type="entry name" value="DIHYDROLIPOYL DEHYDROGENASE"/>
    <property type="match status" value="1"/>
</dbReference>
<keyword evidence="5" id="KW-0963">Cytoplasm</keyword>
<evidence type="ECO:0000256" key="9">
    <source>
        <dbReference type="ARBA" id="ARBA00023027"/>
    </source>
</evidence>
<keyword evidence="8 14" id="KW-0560">Oxidoreductase</keyword>
<evidence type="ECO:0000256" key="7">
    <source>
        <dbReference type="ARBA" id="ARBA00022827"/>
    </source>
</evidence>
<dbReference type="PRINTS" id="PR00411">
    <property type="entry name" value="PNDRDTASEI"/>
</dbReference>
<evidence type="ECO:0000256" key="2">
    <source>
        <dbReference type="ARBA" id="ARBA00004496"/>
    </source>
</evidence>
<keyword evidence="11" id="KW-0676">Redox-active center</keyword>
<dbReference type="InterPro" id="IPR016156">
    <property type="entry name" value="FAD/NAD-linked_Rdtase_dimer_sf"/>
</dbReference>
<dbReference type="Pfam" id="PF02852">
    <property type="entry name" value="Pyr_redox_dim"/>
    <property type="match status" value="1"/>
</dbReference>
<dbReference type="GO" id="GO:0004148">
    <property type="term" value="F:dihydrolipoyl dehydrogenase (NADH) activity"/>
    <property type="evidence" value="ECO:0007669"/>
    <property type="project" value="InterPro"/>
</dbReference>
<evidence type="ECO:0000256" key="11">
    <source>
        <dbReference type="ARBA" id="ARBA00023284"/>
    </source>
</evidence>
<dbReference type="InterPro" id="IPR004099">
    <property type="entry name" value="Pyr_nucl-diS_OxRdtase_dimer"/>
</dbReference>
<dbReference type="FunFam" id="3.30.390.30:FF:000001">
    <property type="entry name" value="Dihydrolipoyl dehydrogenase"/>
    <property type="match status" value="1"/>
</dbReference>
<sequence length="472" mass="49957">MTDYDVIVLGGGPGGYVAAIRCAQLGLKTACIDDGVDEQGKPSLGGVCLNVGCIPSKALLETSHHFYRARHDFPAHGIRTGDIQIDVAAMQRRKQQVVTSLTGGIALLFAKHKITHIKGRGCLLAERRVRVIAGEANDEQVFSASNIIVATGSTPVELAEAPFDGERIVDSTGALAFAKVPKRLGVIGGGVIGLELGSVWSRLGAKTTLLVRGAQFLAAADQQLARAVQQDLQDEGLNICLGAKLVSVKKSAKQITVTYADGDGEHKLLVDKLLVAAGRRPNTGDIGAEDIGLKLDVRGFIDVDDDCRTNLPGIFAIGDVVRGPMLAHKASEEGVAVAERIAGQQPEVNYATIPFVIYTWPEIAWVGRSSEQLQADGIDFESGVFPFLANGRAHASGDTRGMVKVLADARTDRILGVHIYGANASELIAEAVVAMEFAASAEDLARIIHAHPTLSEAIHEAALAVDKRPIHS</sequence>
<protein>
    <recommendedName>
        <fullName evidence="4">Dihydrolipoyl dehydrogenase</fullName>
    </recommendedName>
</protein>
<keyword evidence="9" id="KW-0520">NAD</keyword>
<keyword evidence="7" id="KW-0274">FAD</keyword>
<evidence type="ECO:0000256" key="5">
    <source>
        <dbReference type="ARBA" id="ARBA00022490"/>
    </source>
</evidence>
<dbReference type="PRINTS" id="PR00368">
    <property type="entry name" value="FADPNR"/>
</dbReference>
<evidence type="ECO:0000256" key="1">
    <source>
        <dbReference type="ARBA" id="ARBA00001974"/>
    </source>
</evidence>
<dbReference type="SUPFAM" id="SSF51905">
    <property type="entry name" value="FAD/NAD(P)-binding domain"/>
    <property type="match status" value="1"/>
</dbReference>
<keyword evidence="6" id="KW-0285">Flavoprotein</keyword>
<dbReference type="PANTHER" id="PTHR22912">
    <property type="entry name" value="DISULFIDE OXIDOREDUCTASE"/>
    <property type="match status" value="1"/>
</dbReference>
<dbReference type="InterPro" id="IPR006258">
    <property type="entry name" value="Lipoamide_DH"/>
</dbReference>
<evidence type="ECO:0000259" key="13">
    <source>
        <dbReference type="Pfam" id="PF07992"/>
    </source>
</evidence>
<comment type="cofactor">
    <cofactor evidence="1">
        <name>FAD</name>
        <dbReference type="ChEBI" id="CHEBI:57692"/>
    </cofactor>
</comment>
<comment type="subcellular location">
    <subcellularLocation>
        <location evidence="2">Cytoplasm</location>
    </subcellularLocation>
</comment>
<evidence type="ECO:0000259" key="12">
    <source>
        <dbReference type="Pfam" id="PF02852"/>
    </source>
</evidence>
<dbReference type="SUPFAM" id="SSF55424">
    <property type="entry name" value="FAD/NAD-linked reductases, dimerisation (C-terminal) domain"/>
    <property type="match status" value="1"/>
</dbReference>
<dbReference type="Pfam" id="PF07992">
    <property type="entry name" value="Pyr_redox_2"/>
    <property type="match status" value="1"/>
</dbReference>
<dbReference type="Gene3D" id="3.30.390.30">
    <property type="match status" value="1"/>
</dbReference>
<dbReference type="NCBIfam" id="TIGR01350">
    <property type="entry name" value="lipoamide_DH"/>
    <property type="match status" value="1"/>
</dbReference>
<evidence type="ECO:0000256" key="4">
    <source>
        <dbReference type="ARBA" id="ARBA00016961"/>
    </source>
</evidence>
<dbReference type="Gene3D" id="3.50.50.60">
    <property type="entry name" value="FAD/NAD(P)-binding domain"/>
    <property type="match status" value="2"/>
</dbReference>
<feature type="domain" description="FAD/NAD(P)-binding" evidence="13">
    <location>
        <begin position="4"/>
        <end position="334"/>
    </location>
</feature>
<dbReference type="PIRSF" id="PIRSF000350">
    <property type="entry name" value="Mercury_reductase_MerA"/>
    <property type="match status" value="1"/>
</dbReference>
<dbReference type="AlphaFoldDB" id="A0A3B1AEH7"/>
<feature type="domain" description="Pyridine nucleotide-disulphide oxidoreductase dimerisation" evidence="12">
    <location>
        <begin position="353"/>
        <end position="462"/>
    </location>
</feature>
<evidence type="ECO:0000256" key="8">
    <source>
        <dbReference type="ARBA" id="ARBA00023002"/>
    </source>
</evidence>
<keyword evidence="10" id="KW-1015">Disulfide bond</keyword>
<dbReference type="GO" id="GO:0005737">
    <property type="term" value="C:cytoplasm"/>
    <property type="evidence" value="ECO:0007669"/>
    <property type="project" value="UniProtKB-SubCell"/>
</dbReference>
<organism evidence="14">
    <name type="scientific">hydrothermal vent metagenome</name>
    <dbReference type="NCBI Taxonomy" id="652676"/>
    <lineage>
        <taxon>unclassified sequences</taxon>
        <taxon>metagenomes</taxon>
        <taxon>ecological metagenomes</taxon>
    </lineage>
</organism>
<evidence type="ECO:0000256" key="6">
    <source>
        <dbReference type="ARBA" id="ARBA00022630"/>
    </source>
</evidence>
<accession>A0A3B1AEH7</accession>
<evidence type="ECO:0000256" key="3">
    <source>
        <dbReference type="ARBA" id="ARBA00007532"/>
    </source>
</evidence>
<dbReference type="InterPro" id="IPR050151">
    <property type="entry name" value="Class-I_Pyr_Nuc-Dis_Oxidored"/>
</dbReference>
<dbReference type="InterPro" id="IPR023753">
    <property type="entry name" value="FAD/NAD-binding_dom"/>
</dbReference>
<dbReference type="GO" id="GO:0050660">
    <property type="term" value="F:flavin adenine dinucleotide binding"/>
    <property type="evidence" value="ECO:0007669"/>
    <property type="project" value="InterPro"/>
</dbReference>
<dbReference type="PROSITE" id="PS00076">
    <property type="entry name" value="PYRIDINE_REDOX_1"/>
    <property type="match status" value="1"/>
</dbReference>
<dbReference type="EMBL" id="UOFU01000255">
    <property type="protein sequence ID" value="VAX02212.1"/>
    <property type="molecule type" value="Genomic_DNA"/>
</dbReference>